<evidence type="ECO:0008006" key="5">
    <source>
        <dbReference type="Google" id="ProtNLM"/>
    </source>
</evidence>
<reference evidence="3 4" key="1">
    <citation type="journal article" date="2019" name="ISME J.">
        <title>Insights into ecological role of a new deltaproteobacterial order Candidatus Acidulodesulfobacterales by metagenomics and metatranscriptomics.</title>
        <authorList>
            <person name="Tan S."/>
            <person name="Liu J."/>
            <person name="Fang Y."/>
            <person name="Hedlund B.P."/>
            <person name="Lian Z.H."/>
            <person name="Huang L.Y."/>
            <person name="Li J.T."/>
            <person name="Huang L.N."/>
            <person name="Li W.J."/>
            <person name="Jiang H.C."/>
            <person name="Dong H.L."/>
            <person name="Shu W.S."/>
        </authorList>
    </citation>
    <scope>NUCLEOTIDE SEQUENCE [LARGE SCALE GENOMIC DNA]</scope>
    <source>
        <strain evidence="3">AP1</strain>
    </source>
</reference>
<dbReference type="CDD" id="cd03789">
    <property type="entry name" value="GT9_LPS_heptosyltransferase"/>
    <property type="match status" value="1"/>
</dbReference>
<dbReference type="GO" id="GO:0005829">
    <property type="term" value="C:cytosol"/>
    <property type="evidence" value="ECO:0007669"/>
    <property type="project" value="TreeGrafter"/>
</dbReference>
<dbReference type="GO" id="GO:0008713">
    <property type="term" value="F:ADP-heptose-lipopolysaccharide heptosyltransferase activity"/>
    <property type="evidence" value="ECO:0007669"/>
    <property type="project" value="TreeGrafter"/>
</dbReference>
<accession>A0A519BPV0</accession>
<gene>
    <name evidence="3" type="ORF">EVG15_02335</name>
</gene>
<dbReference type="Pfam" id="PF01075">
    <property type="entry name" value="Glyco_transf_9"/>
    <property type="match status" value="2"/>
</dbReference>
<protein>
    <recommendedName>
        <fullName evidence="5">Glycosyltransferase family 9 protein</fullName>
    </recommendedName>
</protein>
<evidence type="ECO:0000313" key="3">
    <source>
        <dbReference type="EMBL" id="RZD19295.1"/>
    </source>
</evidence>
<sequence length="696" mass="80961">MQKILILNFTRMGDLIETTSLFKRIKLVYPESHVTLAVVPQFYEICEFFDFIDEIKIFDMDNILSDMQNDDFQFNYETFKKFENILKEFTDESYEIVFNLTHDIASSYFMYILNSKKFVGFSRNREDNLITLGEYLKFFSAVAKLRKASCINLVDIYEKLFGENIPFRLNNLAYKGEIFLNTERKKDAKENVEAFFKDNKISESNKVVSFAIGASSPLKKWKKENFAELGKLLLEYDKNIKILILGAKYDEEGGQFIKNYLDDYFKKKSICNKNNNNQNDNKYESMYESSKNFNNHDCDIDGDINGDAEIINNPYDYSRDYNFYNSVIDLTGKTTVAELVNFVQKSSLLITNDTGTMHIGVAVKTDVVVVYTGQAGFYETGPYRENQILILPDIPCFPCDFQTNCANYLCGEYIKPKDVFEIIKLKFENRLDKNNIENLNFNKIVPMISKFDSKGYIDYLPLKDLKLTVDDFKLKVFKLSMESCLANIAALPLDKKDINSFINCYNSIDGIFMRDIERLKKLLDKLVILCEEAMNYCNLLIKLSLGKQIDNSKYNNLKNFNNINNNNNEENNINNLNNTNEKNNINNANNTNQANNIDALDNTIYFNKSTDKKNKAIELFNNLEDIDNSLLFDSLTYDELIVLNIMHRFAKASSLSYDMFGITLERLKSFSRSKLFLKTYKKFIDVFLNEIKLKFK</sequence>
<organism evidence="3 4">
    <name type="scientific">Candidatus Acididesulfobacter diazotrophicus</name>
    <dbReference type="NCBI Taxonomy" id="2597226"/>
    <lineage>
        <taxon>Bacteria</taxon>
        <taxon>Deltaproteobacteria</taxon>
        <taxon>Candidatus Acidulodesulfobacterales</taxon>
        <taxon>Candidatus Acididesulfobacter</taxon>
    </lineage>
</organism>
<evidence type="ECO:0000256" key="1">
    <source>
        <dbReference type="ARBA" id="ARBA00022676"/>
    </source>
</evidence>
<dbReference type="GO" id="GO:0009244">
    <property type="term" value="P:lipopolysaccharide core region biosynthetic process"/>
    <property type="evidence" value="ECO:0007669"/>
    <property type="project" value="TreeGrafter"/>
</dbReference>
<dbReference type="Proteomes" id="UP000319296">
    <property type="component" value="Unassembled WGS sequence"/>
</dbReference>
<evidence type="ECO:0000313" key="4">
    <source>
        <dbReference type="Proteomes" id="UP000319296"/>
    </source>
</evidence>
<name>A0A519BPV0_9DELT</name>
<proteinExistence type="predicted"/>
<keyword evidence="1" id="KW-0328">Glycosyltransferase</keyword>
<keyword evidence="2" id="KW-0808">Transferase</keyword>
<dbReference type="InterPro" id="IPR051199">
    <property type="entry name" value="LPS_LOS_Heptosyltrfase"/>
</dbReference>
<evidence type="ECO:0000256" key="2">
    <source>
        <dbReference type="ARBA" id="ARBA00022679"/>
    </source>
</evidence>
<dbReference type="InterPro" id="IPR002201">
    <property type="entry name" value="Glyco_trans_9"/>
</dbReference>
<dbReference type="AlphaFoldDB" id="A0A519BPV0"/>
<dbReference type="SUPFAM" id="SSF53756">
    <property type="entry name" value="UDP-Glycosyltransferase/glycogen phosphorylase"/>
    <property type="match status" value="2"/>
</dbReference>
<dbReference type="EMBL" id="SGBB01000002">
    <property type="protein sequence ID" value="RZD19295.1"/>
    <property type="molecule type" value="Genomic_DNA"/>
</dbReference>
<dbReference type="Gene3D" id="3.40.50.2000">
    <property type="entry name" value="Glycogen Phosphorylase B"/>
    <property type="match status" value="2"/>
</dbReference>
<dbReference type="PANTHER" id="PTHR30160">
    <property type="entry name" value="TETRAACYLDISACCHARIDE 4'-KINASE-RELATED"/>
    <property type="match status" value="1"/>
</dbReference>
<comment type="caution">
    <text evidence="3">The sequence shown here is derived from an EMBL/GenBank/DDBJ whole genome shotgun (WGS) entry which is preliminary data.</text>
</comment>